<comment type="caution">
    <text evidence="2">The sequence shown here is derived from an EMBL/GenBank/DDBJ whole genome shotgun (WGS) entry which is preliminary data.</text>
</comment>
<dbReference type="SMART" id="SM00909">
    <property type="entry name" value="Germane"/>
    <property type="match status" value="2"/>
</dbReference>
<dbReference type="Proteomes" id="UP000448943">
    <property type="component" value="Unassembled WGS sequence"/>
</dbReference>
<feature type="domain" description="GerMN" evidence="1">
    <location>
        <begin position="261"/>
        <end position="347"/>
    </location>
</feature>
<feature type="domain" description="GerMN" evidence="1">
    <location>
        <begin position="110"/>
        <end position="200"/>
    </location>
</feature>
<name>A0A6N9Q2G1_9BACL</name>
<keyword evidence="3" id="KW-1185">Reference proteome</keyword>
<organism evidence="2 3">
    <name type="scientific">Chengkuizengella marina</name>
    <dbReference type="NCBI Taxonomy" id="2507566"/>
    <lineage>
        <taxon>Bacteria</taxon>
        <taxon>Bacillati</taxon>
        <taxon>Bacillota</taxon>
        <taxon>Bacilli</taxon>
        <taxon>Bacillales</taxon>
        <taxon>Paenibacillaceae</taxon>
        <taxon>Chengkuizengella</taxon>
    </lineage>
</organism>
<evidence type="ECO:0000259" key="1">
    <source>
        <dbReference type="SMART" id="SM00909"/>
    </source>
</evidence>
<evidence type="ECO:0000313" key="2">
    <source>
        <dbReference type="EMBL" id="NBI28814.1"/>
    </source>
</evidence>
<dbReference type="EMBL" id="SIJB01000018">
    <property type="protein sequence ID" value="NBI28814.1"/>
    <property type="molecule type" value="Genomic_DNA"/>
</dbReference>
<sequence length="358" mass="40425">MTKLVYIVVQNLDGEEKYMNHYKWLKQVTFVSLLVLLAMTAGCSLWDSAEESKLIDPPPNDMMASLELNDDQLYSDEGTIENLPMSLYFKDQYGYVVPVTMNIPYVEGIAKQKLRYMVEDGPISEKLPYDFTPVIPSGTEILGLNIENQLAIVDFSEDFLNYEMNDERKLLEAVTWALTDFPTVDQVIINVNGETLKKMPAQGIPLHEPLSRKMGINIEKSEGVPLSQTSAVTLYFLNRTNDSQNYYVPVTRLIQNPDDIVEATLSELIKGPLQPSGLNSVMIPSVEIINTDQSEDLITLNLSDHILGMDQMVSEESLESIILSLTENTDATRFQFLINDESYNTPVTIPAHMNMFEM</sequence>
<proteinExistence type="predicted"/>
<reference evidence="2 3" key="1">
    <citation type="submission" date="2019-01" db="EMBL/GenBank/DDBJ databases">
        <title>Chengkuizengella sp. nov., isolated from deep-sea sediment of East Pacific Ocean.</title>
        <authorList>
            <person name="Yang J."/>
            <person name="Lai Q."/>
            <person name="Shao Z."/>
        </authorList>
    </citation>
    <scope>NUCLEOTIDE SEQUENCE [LARGE SCALE GENOMIC DNA]</scope>
    <source>
        <strain evidence="2 3">YPA3-1-1</strain>
    </source>
</reference>
<dbReference type="Pfam" id="PF10646">
    <property type="entry name" value="Germane"/>
    <property type="match status" value="2"/>
</dbReference>
<dbReference type="AlphaFoldDB" id="A0A6N9Q2G1"/>
<evidence type="ECO:0000313" key="3">
    <source>
        <dbReference type="Proteomes" id="UP000448943"/>
    </source>
</evidence>
<accession>A0A6N9Q2G1</accession>
<dbReference type="InterPro" id="IPR019606">
    <property type="entry name" value="GerMN"/>
</dbReference>
<gene>
    <name evidence="2" type="ORF">ERL59_07575</name>
</gene>
<protein>
    <submittedName>
        <fullName evidence="2">Stage II sporulation protein</fullName>
    </submittedName>
</protein>